<evidence type="ECO:0000256" key="5">
    <source>
        <dbReference type="ARBA" id="ARBA00022832"/>
    </source>
</evidence>
<dbReference type="InterPro" id="IPR002155">
    <property type="entry name" value="Thiolase"/>
</dbReference>
<comment type="pathway">
    <text evidence="2">Lipid metabolism.</text>
</comment>
<proteinExistence type="inferred from homology"/>
<evidence type="ECO:0000256" key="4">
    <source>
        <dbReference type="ARBA" id="ARBA00022679"/>
    </source>
</evidence>
<dbReference type="CDD" id="cd00751">
    <property type="entry name" value="thiolase"/>
    <property type="match status" value="1"/>
</dbReference>
<evidence type="ECO:0000256" key="7">
    <source>
        <dbReference type="ARBA" id="ARBA00023098"/>
    </source>
</evidence>
<dbReference type="InterPro" id="IPR020616">
    <property type="entry name" value="Thiolase_N"/>
</dbReference>
<feature type="domain" description="Thiolase N-terminal" evidence="12">
    <location>
        <begin position="4"/>
        <end position="263"/>
    </location>
</feature>
<dbReference type="RefSeq" id="WP_279241061.1">
    <property type="nucleotide sequence ID" value="NZ_CP036501.1"/>
</dbReference>
<dbReference type="Pfam" id="PF02803">
    <property type="entry name" value="Thiolase_C"/>
    <property type="match status" value="1"/>
</dbReference>
<dbReference type="PANTHER" id="PTHR43853:SF8">
    <property type="entry name" value="3-KETOACYL-COA THIOLASE, PEROXISOMAL"/>
    <property type="match status" value="1"/>
</dbReference>
<gene>
    <name evidence="14" type="ORF">E0F26_07560</name>
</gene>
<keyword evidence="4 11" id="KW-0808">Transferase</keyword>
<dbReference type="InterPro" id="IPR020610">
    <property type="entry name" value="Thiolase_AS"/>
</dbReference>
<dbReference type="InterPro" id="IPR050215">
    <property type="entry name" value="Thiolase-like_sf_Thiolase"/>
</dbReference>
<dbReference type="PIRSF" id="PIRSF000429">
    <property type="entry name" value="Ac-CoA_Ac_transf"/>
    <property type="match status" value="1"/>
</dbReference>
<evidence type="ECO:0000256" key="10">
    <source>
        <dbReference type="ARBA" id="ARBA00024073"/>
    </source>
</evidence>
<reference evidence="14 15" key="1">
    <citation type="submission" date="2019-02" db="EMBL/GenBank/DDBJ databases">
        <title>Halieaceae_genomes.</title>
        <authorList>
            <person name="Li S.-H."/>
        </authorList>
    </citation>
    <scope>NUCLEOTIDE SEQUENCE [LARGE SCALE GENOMIC DNA]</scope>
    <source>
        <strain evidence="14 15">JH123</strain>
    </source>
</reference>
<dbReference type="PROSITE" id="PS00737">
    <property type="entry name" value="THIOLASE_2"/>
    <property type="match status" value="1"/>
</dbReference>
<evidence type="ECO:0000256" key="9">
    <source>
        <dbReference type="ARBA" id="ARBA00023315"/>
    </source>
</evidence>
<evidence type="ECO:0000313" key="14">
    <source>
        <dbReference type="EMBL" id="UZP74605.1"/>
    </source>
</evidence>
<protein>
    <recommendedName>
        <fullName evidence="10">acetyl-CoA C-acyltransferase</fullName>
        <ecNumber evidence="10">2.3.1.16</ecNumber>
    </recommendedName>
</protein>
<evidence type="ECO:0000256" key="1">
    <source>
        <dbReference type="ARBA" id="ARBA00004275"/>
    </source>
</evidence>
<evidence type="ECO:0000313" key="15">
    <source>
        <dbReference type="Proteomes" id="UP001317963"/>
    </source>
</evidence>
<evidence type="ECO:0000256" key="2">
    <source>
        <dbReference type="ARBA" id="ARBA00005189"/>
    </source>
</evidence>
<dbReference type="EC" id="2.3.1.16" evidence="10"/>
<name>A0ABY6Q6S9_9GAMM</name>
<keyword evidence="7" id="KW-0443">Lipid metabolism</keyword>
<dbReference type="InterPro" id="IPR020613">
    <property type="entry name" value="Thiolase_CS"/>
</dbReference>
<dbReference type="PROSITE" id="PS00099">
    <property type="entry name" value="THIOLASE_3"/>
    <property type="match status" value="1"/>
</dbReference>
<dbReference type="InterPro" id="IPR020617">
    <property type="entry name" value="Thiolase_C"/>
</dbReference>
<accession>A0ABY6Q6S9</accession>
<evidence type="ECO:0000256" key="6">
    <source>
        <dbReference type="ARBA" id="ARBA00022946"/>
    </source>
</evidence>
<organism evidence="14 15">
    <name type="scientific">Candidatus Paraluminiphilus aquimaris</name>
    <dbReference type="NCBI Taxonomy" id="2518994"/>
    <lineage>
        <taxon>Bacteria</taxon>
        <taxon>Pseudomonadati</taxon>
        <taxon>Pseudomonadota</taxon>
        <taxon>Gammaproteobacteria</taxon>
        <taxon>Cellvibrionales</taxon>
        <taxon>Halieaceae</taxon>
        <taxon>Candidatus Paraluminiphilus</taxon>
    </lineage>
</organism>
<evidence type="ECO:0000259" key="12">
    <source>
        <dbReference type="Pfam" id="PF00108"/>
    </source>
</evidence>
<comment type="similarity">
    <text evidence="3 11">Belongs to the thiolase-like superfamily. Thiolase family.</text>
</comment>
<evidence type="ECO:0000256" key="3">
    <source>
        <dbReference type="ARBA" id="ARBA00010982"/>
    </source>
</evidence>
<dbReference type="PROSITE" id="PS00098">
    <property type="entry name" value="THIOLASE_1"/>
    <property type="match status" value="1"/>
</dbReference>
<keyword evidence="6" id="KW-0809">Transit peptide</keyword>
<keyword evidence="9 11" id="KW-0012">Acyltransferase</keyword>
<dbReference type="Gene3D" id="3.40.47.10">
    <property type="match status" value="1"/>
</dbReference>
<dbReference type="Pfam" id="PF00108">
    <property type="entry name" value="Thiolase_N"/>
    <property type="match status" value="1"/>
</dbReference>
<feature type="domain" description="Thiolase C-terminal" evidence="13">
    <location>
        <begin position="272"/>
        <end position="392"/>
    </location>
</feature>
<sequence>MKDVVVVDSVRTGLAKSFRGSFNWTRSDDMAAFLIDALIERNPQFDPGEVDDIILGAANQSGEQSGNLARMASFLSKLPIEATGTTVNRFCASGLQTIAMAANQIGSGYTDVMMAGGAESISMRVRQEEGKSQQNCTLLENKPEVFMQMGNTAEVVARRYDVSRESQDTYALQSQQRYAQACESGAIQEEIVPMPATMKLVNKDTGEEAFKDVMVDRDECNRVDTTLDGLSMLKPAFEEGGSVTAGNSSQLSDGASMTLLMSAERAEQLGVKPLGYFRGFVTAGCEPDEMGIGPVFAIPKLLKRAGLSQDDIDLWELNEAFASQCVYCRDFLGIDNAKYNVNGGSIAIGHPFGMTGSRMVGRVLRELKRTGGRYGVVTMCVAGGQGAAGLVEAC</sequence>
<dbReference type="NCBIfam" id="TIGR01930">
    <property type="entry name" value="AcCoA-C-Actrans"/>
    <property type="match status" value="1"/>
</dbReference>
<keyword evidence="5" id="KW-0276">Fatty acid metabolism</keyword>
<keyword evidence="15" id="KW-1185">Reference proteome</keyword>
<keyword evidence="8" id="KW-0576">Peroxisome</keyword>
<dbReference type="Proteomes" id="UP001317963">
    <property type="component" value="Chromosome"/>
</dbReference>
<evidence type="ECO:0000256" key="8">
    <source>
        <dbReference type="ARBA" id="ARBA00023140"/>
    </source>
</evidence>
<dbReference type="SUPFAM" id="SSF53901">
    <property type="entry name" value="Thiolase-like"/>
    <property type="match status" value="2"/>
</dbReference>
<dbReference type="PANTHER" id="PTHR43853">
    <property type="entry name" value="3-KETOACYL-COA THIOLASE, PEROXISOMAL"/>
    <property type="match status" value="1"/>
</dbReference>
<dbReference type="InterPro" id="IPR016039">
    <property type="entry name" value="Thiolase-like"/>
</dbReference>
<evidence type="ECO:0000256" key="11">
    <source>
        <dbReference type="RuleBase" id="RU003557"/>
    </source>
</evidence>
<dbReference type="EMBL" id="CP036501">
    <property type="protein sequence ID" value="UZP74605.1"/>
    <property type="molecule type" value="Genomic_DNA"/>
</dbReference>
<evidence type="ECO:0000259" key="13">
    <source>
        <dbReference type="Pfam" id="PF02803"/>
    </source>
</evidence>
<dbReference type="InterPro" id="IPR020615">
    <property type="entry name" value="Thiolase_acyl_enz_int_AS"/>
</dbReference>
<comment type="subcellular location">
    <subcellularLocation>
        <location evidence="1">Peroxisome</location>
    </subcellularLocation>
</comment>